<proteinExistence type="predicted"/>
<accession>A0A3M2M3E3</accession>
<name>A0A3M2M3E3_9ACTN</name>
<dbReference type="PANTHER" id="PTHR43422:SF3">
    <property type="entry name" value="THIAMINE THIAZOLE SYNTHASE"/>
    <property type="match status" value="1"/>
</dbReference>
<evidence type="ECO:0000313" key="3">
    <source>
        <dbReference type="Proteomes" id="UP000282674"/>
    </source>
</evidence>
<dbReference type="PANTHER" id="PTHR43422">
    <property type="entry name" value="THIAMINE THIAZOLE SYNTHASE"/>
    <property type="match status" value="1"/>
</dbReference>
<comment type="caution">
    <text evidence="2">The sequence shown here is derived from an EMBL/GenBank/DDBJ whole genome shotgun (WGS) entry which is preliminary data.</text>
</comment>
<dbReference type="SUPFAM" id="SSF51905">
    <property type="entry name" value="FAD/NAD(P)-binding domain"/>
    <property type="match status" value="1"/>
</dbReference>
<dbReference type="PRINTS" id="PR00420">
    <property type="entry name" value="RNGMNOXGNASE"/>
</dbReference>
<evidence type="ECO:0008006" key="4">
    <source>
        <dbReference type="Google" id="ProtNLM"/>
    </source>
</evidence>
<organism evidence="2 3">
    <name type="scientific">Actinomadura harenae</name>
    <dbReference type="NCBI Taxonomy" id="2483351"/>
    <lineage>
        <taxon>Bacteria</taxon>
        <taxon>Bacillati</taxon>
        <taxon>Actinomycetota</taxon>
        <taxon>Actinomycetes</taxon>
        <taxon>Streptosporangiales</taxon>
        <taxon>Thermomonosporaceae</taxon>
        <taxon>Actinomadura</taxon>
    </lineage>
</organism>
<dbReference type="EMBL" id="RFFG01000022">
    <property type="protein sequence ID" value="RMI43932.1"/>
    <property type="molecule type" value="Genomic_DNA"/>
</dbReference>
<keyword evidence="3" id="KW-1185">Reference proteome</keyword>
<evidence type="ECO:0000313" key="2">
    <source>
        <dbReference type="EMBL" id="RMI43932.1"/>
    </source>
</evidence>
<dbReference type="InterPro" id="IPR036188">
    <property type="entry name" value="FAD/NAD-bd_sf"/>
</dbReference>
<gene>
    <name evidence="2" type="ORF">EBO15_14625</name>
</gene>
<reference evidence="2 3" key="1">
    <citation type="submission" date="2018-10" db="EMBL/GenBank/DDBJ databases">
        <title>Isolation from soil.</title>
        <authorList>
            <person name="Hu J."/>
        </authorList>
    </citation>
    <scope>NUCLEOTIDE SEQUENCE [LARGE SCALE GENOMIC DNA]</scope>
    <source>
        <strain evidence="2 3">NEAU-Ht49</strain>
    </source>
</reference>
<protein>
    <recommendedName>
        <fullName evidence="4">Squalene monooxygenase</fullName>
    </recommendedName>
</protein>
<feature type="compositionally biased region" description="Polar residues" evidence="1">
    <location>
        <begin position="508"/>
        <end position="517"/>
    </location>
</feature>
<dbReference type="AlphaFoldDB" id="A0A3M2M3E3"/>
<dbReference type="OrthoDB" id="9790035at2"/>
<feature type="region of interest" description="Disordered" evidence="1">
    <location>
        <begin position="497"/>
        <end position="517"/>
    </location>
</feature>
<dbReference type="Gene3D" id="3.50.50.60">
    <property type="entry name" value="FAD/NAD(P)-binding domain"/>
    <property type="match status" value="1"/>
</dbReference>
<evidence type="ECO:0000256" key="1">
    <source>
        <dbReference type="SAM" id="MobiDB-lite"/>
    </source>
</evidence>
<dbReference type="RefSeq" id="WP_122194930.1">
    <property type="nucleotide sequence ID" value="NZ_JBHSKC010000035.1"/>
</dbReference>
<sequence>MAAVSALRFEACRLWALVVIGRRWVGQGSRLREQLLIRRPERRESVGRVHGTAIVIGAGMSGLLAARVLAECFTRVLVLERDVLPNGPEFRPGVPQARHIHAMLARGTHIYEGLYPGLCDELQGAGASLIDCGQSRVLFPHGWAASQPSGIPLLLVSRLLLETRVRQRTAALDNVEICDATRVTGLCFSPGGNTVIGVRASRRRADHRGRDALSSIRAELVVDASGRSSKLAEWLCGSGCPRPKESVLDAHMGYASRIYQVPEHRLSDPVMLAELLHAPDLPRGHASARIEGNRLMVTLQGVAECQPPRDEQGFTQFTRSLRGPLQEILQDLQPATPIYRFARMASRKVAYHRLADWPGGLTVLGDALCSFNPVYGQGMTVAGLEALVLRDHFARSGELTPAACRRLQRRLARSVTWPWLISTLADRGWLKDHRPGIAERCARRFMELWFRAIPGDPAMFRRFQRVAHLLDGPVSVMAPAVLVRILIRMACPHPADEEVGVNGRRTRPSNSAPENHP</sequence>
<dbReference type="Proteomes" id="UP000282674">
    <property type="component" value="Unassembled WGS sequence"/>
</dbReference>